<organism evidence="1 3">
    <name type="scientific">Ochrobactrum quorumnocens</name>
    <dbReference type="NCBI Taxonomy" id="271865"/>
    <lineage>
        <taxon>Bacteria</taxon>
        <taxon>Pseudomonadati</taxon>
        <taxon>Pseudomonadota</taxon>
        <taxon>Alphaproteobacteria</taxon>
        <taxon>Hyphomicrobiales</taxon>
        <taxon>Brucellaceae</taxon>
        <taxon>Brucella/Ochrobactrum group</taxon>
        <taxon>Ochrobactrum</taxon>
    </lineage>
</organism>
<reference evidence="2 4" key="2">
    <citation type="submission" date="2019-09" db="EMBL/GenBank/DDBJ databases">
        <title>Biological control of the noxious weed angled onion (Allium triquetrum) thwarted by endophytic bacteria in Victoria, Australia.</title>
        <authorList>
            <person name="Tehranchian P."/>
            <person name="Adair R.J."/>
            <person name="Van T.H."/>
            <person name="Morrison P.D."/>
            <person name="Williams H."/>
            <person name="Lawrie A.C."/>
        </authorList>
    </citation>
    <scope>NUCLEOTIDE SEQUENCE [LARGE SCALE GENOMIC DNA]</scope>
    <source>
        <strain evidence="2 4">RPTAtOch1</strain>
    </source>
</reference>
<evidence type="ECO:0000313" key="3">
    <source>
        <dbReference type="Proteomes" id="UP000215256"/>
    </source>
</evidence>
<dbReference type="PANTHER" id="PTHR34352:SF1">
    <property type="entry name" value="PROTEIN YHFA"/>
    <property type="match status" value="1"/>
</dbReference>
<proteinExistence type="predicted"/>
<evidence type="ECO:0000313" key="4">
    <source>
        <dbReference type="Proteomes" id="UP000327108"/>
    </source>
</evidence>
<dbReference type="Gene3D" id="3.30.300.20">
    <property type="match status" value="1"/>
</dbReference>
<dbReference type="EMBL" id="CP022604">
    <property type="protein sequence ID" value="ASV85167.1"/>
    <property type="molecule type" value="Genomic_DNA"/>
</dbReference>
<gene>
    <name evidence="1" type="ORF">CES85_1898</name>
    <name evidence="2" type="ORF">F3W84_11415</name>
</gene>
<sequence length="140" mass="15283">MSELKVRTRETGAVAEMPHGKLPTITTPTGGTVEIVTSVSQAGFNPLDLIYASVAACMALSARIAATKLELREKLTNVRVEVKGDKAHEGPSRIERFDITFHFDGELTEGEKHRLAEMAEEICTVSNTLRGDPKFDLKVS</sequence>
<protein>
    <submittedName>
        <fullName evidence="2">OsmC family protein</fullName>
    </submittedName>
    <submittedName>
        <fullName evidence="1">OsmC-like family protein</fullName>
    </submittedName>
</protein>
<reference evidence="1 3" key="1">
    <citation type="submission" date="2017-07" db="EMBL/GenBank/DDBJ databases">
        <title>Phylogenetic study on the rhizospheric bacterium Ochrobactrum sp. A44.</title>
        <authorList>
            <person name="Krzyzanowska D.M."/>
            <person name="Ossowicki A."/>
            <person name="Rajewska M."/>
            <person name="Maciag T."/>
            <person name="Kaczynski Z."/>
            <person name="Czerwicka M."/>
            <person name="Jafra S."/>
        </authorList>
    </citation>
    <scope>NUCLEOTIDE SEQUENCE [LARGE SCALE GENOMIC DNA]</scope>
    <source>
        <strain evidence="1 3">A44</strain>
    </source>
</reference>
<dbReference type="InterPro" id="IPR036102">
    <property type="entry name" value="OsmC/Ohrsf"/>
</dbReference>
<dbReference type="InterPro" id="IPR003718">
    <property type="entry name" value="OsmC/Ohr_fam"/>
</dbReference>
<dbReference type="Pfam" id="PF02566">
    <property type="entry name" value="OsmC"/>
    <property type="match status" value="1"/>
</dbReference>
<dbReference type="RefSeq" id="WP_095447203.1">
    <property type="nucleotide sequence ID" value="NZ_CP022604.1"/>
</dbReference>
<evidence type="ECO:0000313" key="1">
    <source>
        <dbReference type="EMBL" id="ASV85167.1"/>
    </source>
</evidence>
<dbReference type="Proteomes" id="UP000215256">
    <property type="component" value="Chromosome 1"/>
</dbReference>
<dbReference type="KEGG" id="och:CES85_1898"/>
<dbReference type="EMBL" id="VYXQ01000009">
    <property type="protein sequence ID" value="KAA9368082.1"/>
    <property type="molecule type" value="Genomic_DNA"/>
</dbReference>
<keyword evidence="4" id="KW-1185">Reference proteome</keyword>
<accession>A0A248UEC2</accession>
<dbReference type="InterPro" id="IPR015946">
    <property type="entry name" value="KH_dom-like_a/b"/>
</dbReference>
<name>A0A248UEC2_9HYPH</name>
<dbReference type="AlphaFoldDB" id="A0A248UEC2"/>
<dbReference type="OrthoDB" id="8277427at2"/>
<dbReference type="PANTHER" id="PTHR34352">
    <property type="entry name" value="PROTEIN YHFA"/>
    <property type="match status" value="1"/>
</dbReference>
<evidence type="ECO:0000313" key="2">
    <source>
        <dbReference type="EMBL" id="KAA9368082.1"/>
    </source>
</evidence>
<dbReference type="Proteomes" id="UP000327108">
    <property type="component" value="Unassembled WGS sequence"/>
</dbReference>
<dbReference type="SUPFAM" id="SSF82784">
    <property type="entry name" value="OsmC-like"/>
    <property type="match status" value="1"/>
</dbReference>